<feature type="chain" id="PRO_5012791174" evidence="5">
    <location>
        <begin position="16"/>
        <end position="365"/>
    </location>
</feature>
<dbReference type="CDD" id="cd02966">
    <property type="entry name" value="TlpA_like_family"/>
    <property type="match status" value="1"/>
</dbReference>
<keyword evidence="5" id="KW-0732">Signal</keyword>
<sequence length="365" mass="40028">MKNIFLVAMMAIIFAACQPTTFTINGTIEGVTEGKAILKNIVDGRPASLDTADIVEGKFTFTGTVDEPELYLIFVENNNTPIVFFGENANINIEANANNMQEAVVSGSDITDVYTSFVNKVPGKTRLEEINSEYQKAMGAGDQASQQALRDEANELMEEQKAYFLDFIKNNTNSIVGAYMAMQAISEFDMEEFKALTAEFEANLGDSKYVTNLKKALEPMEKAAAAAMATEIGAIAPDFTLQSVNGDEVTLSSFKGKYLLVDFWASWCKPCREENPNVINAYAEFAAKGFEVLSVSLDRDQDAWKKAIKDDGLVWTQVIDGEGNTANTYGVTSIPFTLLLDKEGKIIAKNLRGEALSHKLSELLN</sequence>
<dbReference type="InterPro" id="IPR000866">
    <property type="entry name" value="AhpC/TSA"/>
</dbReference>
<dbReference type="GO" id="GO:0030313">
    <property type="term" value="C:cell envelope"/>
    <property type="evidence" value="ECO:0007669"/>
    <property type="project" value="UniProtKB-SubCell"/>
</dbReference>
<dbReference type="PANTHER" id="PTHR42852">
    <property type="entry name" value="THIOL:DISULFIDE INTERCHANGE PROTEIN DSBE"/>
    <property type="match status" value="1"/>
</dbReference>
<evidence type="ECO:0000256" key="5">
    <source>
        <dbReference type="SAM" id="SignalP"/>
    </source>
</evidence>
<comment type="subcellular location">
    <subcellularLocation>
        <location evidence="1">Cell envelope</location>
    </subcellularLocation>
</comment>
<dbReference type="Proteomes" id="UP000019402">
    <property type="component" value="Unassembled WGS sequence"/>
</dbReference>
<dbReference type="InterPro" id="IPR050553">
    <property type="entry name" value="Thioredoxin_ResA/DsbE_sf"/>
</dbReference>
<dbReference type="GO" id="GO:0016491">
    <property type="term" value="F:oxidoreductase activity"/>
    <property type="evidence" value="ECO:0007669"/>
    <property type="project" value="InterPro"/>
</dbReference>
<dbReference type="SUPFAM" id="SSF52833">
    <property type="entry name" value="Thioredoxin-like"/>
    <property type="match status" value="1"/>
</dbReference>
<dbReference type="GO" id="GO:0017004">
    <property type="term" value="P:cytochrome complex assembly"/>
    <property type="evidence" value="ECO:0007669"/>
    <property type="project" value="UniProtKB-KW"/>
</dbReference>
<dbReference type="Gene3D" id="3.40.30.10">
    <property type="entry name" value="Glutaredoxin"/>
    <property type="match status" value="1"/>
</dbReference>
<dbReference type="PROSITE" id="PS51352">
    <property type="entry name" value="THIOREDOXIN_2"/>
    <property type="match status" value="1"/>
</dbReference>
<dbReference type="Pfam" id="PF14289">
    <property type="entry name" value="DUF4369"/>
    <property type="match status" value="1"/>
</dbReference>
<dbReference type="RefSeq" id="WP_027472279.1">
    <property type="nucleotide sequence ID" value="NZ_BAMD01000072.1"/>
</dbReference>
<proteinExistence type="predicted"/>
<dbReference type="InterPro" id="IPR025380">
    <property type="entry name" value="DUF4369"/>
</dbReference>
<evidence type="ECO:0000256" key="2">
    <source>
        <dbReference type="ARBA" id="ARBA00022748"/>
    </source>
</evidence>
<dbReference type="InterPro" id="IPR036249">
    <property type="entry name" value="Thioredoxin-like_sf"/>
</dbReference>
<dbReference type="PROSITE" id="PS51257">
    <property type="entry name" value="PROKAR_LIPOPROTEIN"/>
    <property type="match status" value="1"/>
</dbReference>
<dbReference type="AlphaFoldDB" id="W7YA49"/>
<reference evidence="7 8" key="1">
    <citation type="journal article" date="2014" name="Genome Announc.">
        <title>Draft Genome Sequence of Cytophaga fermentans JCM 21142T, a Facultative Anaerobe Isolated from Marine Mud.</title>
        <authorList>
            <person name="Starns D."/>
            <person name="Oshima K."/>
            <person name="Suda W."/>
            <person name="Iino T."/>
            <person name="Yuki M."/>
            <person name="Inoue J."/>
            <person name="Kitamura K."/>
            <person name="Iida T."/>
            <person name="Darby A."/>
            <person name="Hattori M."/>
            <person name="Ohkuma M."/>
        </authorList>
    </citation>
    <scope>NUCLEOTIDE SEQUENCE [LARGE SCALE GENOMIC DNA]</scope>
    <source>
        <strain evidence="7 8">JCM 21142</strain>
    </source>
</reference>
<keyword evidence="3" id="KW-1015">Disulfide bond</keyword>
<dbReference type="GO" id="GO:0016209">
    <property type="term" value="F:antioxidant activity"/>
    <property type="evidence" value="ECO:0007669"/>
    <property type="project" value="InterPro"/>
</dbReference>
<evidence type="ECO:0000313" key="7">
    <source>
        <dbReference type="EMBL" id="GAF05197.1"/>
    </source>
</evidence>
<protein>
    <submittedName>
        <fullName evidence="7">Thiol-disulfide oxidoreductase ResA</fullName>
    </submittedName>
</protein>
<feature type="domain" description="Thioredoxin" evidence="6">
    <location>
        <begin position="230"/>
        <end position="365"/>
    </location>
</feature>
<evidence type="ECO:0000259" key="6">
    <source>
        <dbReference type="PROSITE" id="PS51352"/>
    </source>
</evidence>
<keyword evidence="4" id="KW-0676">Redox-active center</keyword>
<dbReference type="eggNOG" id="COG0526">
    <property type="taxonomic scope" value="Bacteria"/>
</dbReference>
<evidence type="ECO:0000313" key="8">
    <source>
        <dbReference type="Proteomes" id="UP000019402"/>
    </source>
</evidence>
<accession>W7YA49</accession>
<dbReference type="STRING" id="869213.GCA_000517085_02746"/>
<gene>
    <name evidence="7" type="ORF">JCM21142_93922</name>
</gene>
<dbReference type="OrthoDB" id="9794348at2"/>
<keyword evidence="2" id="KW-0201">Cytochrome c-type biogenesis</keyword>
<dbReference type="PANTHER" id="PTHR42852:SF6">
    <property type="entry name" value="THIOL:DISULFIDE INTERCHANGE PROTEIN DSBE"/>
    <property type="match status" value="1"/>
</dbReference>
<dbReference type="Pfam" id="PF00578">
    <property type="entry name" value="AhpC-TSA"/>
    <property type="match status" value="1"/>
</dbReference>
<evidence type="ECO:0000256" key="3">
    <source>
        <dbReference type="ARBA" id="ARBA00023157"/>
    </source>
</evidence>
<organism evidence="7 8">
    <name type="scientific">Saccharicrinis fermentans DSM 9555 = JCM 21142</name>
    <dbReference type="NCBI Taxonomy" id="869213"/>
    <lineage>
        <taxon>Bacteria</taxon>
        <taxon>Pseudomonadati</taxon>
        <taxon>Bacteroidota</taxon>
        <taxon>Bacteroidia</taxon>
        <taxon>Marinilabiliales</taxon>
        <taxon>Marinilabiliaceae</taxon>
        <taxon>Saccharicrinis</taxon>
    </lineage>
</organism>
<keyword evidence="8" id="KW-1185">Reference proteome</keyword>
<evidence type="ECO:0000256" key="4">
    <source>
        <dbReference type="ARBA" id="ARBA00023284"/>
    </source>
</evidence>
<comment type="caution">
    <text evidence="7">The sequence shown here is derived from an EMBL/GenBank/DDBJ whole genome shotgun (WGS) entry which is preliminary data.</text>
</comment>
<dbReference type="EMBL" id="BAMD01000072">
    <property type="protein sequence ID" value="GAF05197.1"/>
    <property type="molecule type" value="Genomic_DNA"/>
</dbReference>
<feature type="signal peptide" evidence="5">
    <location>
        <begin position="1"/>
        <end position="15"/>
    </location>
</feature>
<name>W7YA49_9BACT</name>
<evidence type="ECO:0000256" key="1">
    <source>
        <dbReference type="ARBA" id="ARBA00004196"/>
    </source>
</evidence>
<dbReference type="InterPro" id="IPR013766">
    <property type="entry name" value="Thioredoxin_domain"/>
</dbReference>